<keyword evidence="2" id="KW-1185">Reference proteome</keyword>
<evidence type="ECO:0000313" key="2">
    <source>
        <dbReference type="Proteomes" id="UP000799444"/>
    </source>
</evidence>
<gene>
    <name evidence="1" type="ORF">EJ04DRAFT_70568</name>
</gene>
<organism evidence="1 2">
    <name type="scientific">Polyplosphaeria fusca</name>
    <dbReference type="NCBI Taxonomy" id="682080"/>
    <lineage>
        <taxon>Eukaryota</taxon>
        <taxon>Fungi</taxon>
        <taxon>Dikarya</taxon>
        <taxon>Ascomycota</taxon>
        <taxon>Pezizomycotina</taxon>
        <taxon>Dothideomycetes</taxon>
        <taxon>Pleosporomycetidae</taxon>
        <taxon>Pleosporales</taxon>
        <taxon>Tetraplosphaeriaceae</taxon>
        <taxon>Polyplosphaeria</taxon>
    </lineage>
</organism>
<reference evidence="1" key="1">
    <citation type="journal article" date="2020" name="Stud. Mycol.">
        <title>101 Dothideomycetes genomes: a test case for predicting lifestyles and emergence of pathogens.</title>
        <authorList>
            <person name="Haridas S."/>
            <person name="Albert R."/>
            <person name="Binder M."/>
            <person name="Bloem J."/>
            <person name="Labutti K."/>
            <person name="Salamov A."/>
            <person name="Andreopoulos B."/>
            <person name="Baker S."/>
            <person name="Barry K."/>
            <person name="Bills G."/>
            <person name="Bluhm B."/>
            <person name="Cannon C."/>
            <person name="Castanera R."/>
            <person name="Culley D."/>
            <person name="Daum C."/>
            <person name="Ezra D."/>
            <person name="Gonzalez J."/>
            <person name="Henrissat B."/>
            <person name="Kuo A."/>
            <person name="Liang C."/>
            <person name="Lipzen A."/>
            <person name="Lutzoni F."/>
            <person name="Magnuson J."/>
            <person name="Mondo S."/>
            <person name="Nolan M."/>
            <person name="Ohm R."/>
            <person name="Pangilinan J."/>
            <person name="Park H.-J."/>
            <person name="Ramirez L."/>
            <person name="Alfaro M."/>
            <person name="Sun H."/>
            <person name="Tritt A."/>
            <person name="Yoshinaga Y."/>
            <person name="Zwiers L.-H."/>
            <person name="Turgeon B."/>
            <person name="Goodwin S."/>
            <person name="Spatafora J."/>
            <person name="Crous P."/>
            <person name="Grigoriev I."/>
        </authorList>
    </citation>
    <scope>NUCLEOTIDE SEQUENCE</scope>
    <source>
        <strain evidence="1">CBS 125425</strain>
    </source>
</reference>
<evidence type="ECO:0000313" key="1">
    <source>
        <dbReference type="EMBL" id="KAF2738090.1"/>
    </source>
</evidence>
<accession>A0A9P4V754</accession>
<dbReference type="Proteomes" id="UP000799444">
    <property type="component" value="Unassembled WGS sequence"/>
</dbReference>
<proteinExistence type="predicted"/>
<name>A0A9P4V754_9PLEO</name>
<dbReference type="AlphaFoldDB" id="A0A9P4V754"/>
<sequence>MVRFTDEDFDKAKPIKNGTVTAFGWDDQNRVFTEPEPRNPPTAAKFDQDPRTLTVSHWNQGNQLKIVTNIQLRNPPPSLQPTATAANDKPNNVVAKCDRQDSGTSELALSAPATTRAYPPGSPAETMSKFLALFKSDKAEEHRATLLQECNPFHKPHPTTPPSPETLTRMKNLHACLAEISSSVKNRDWLIELASQDPDGDIYNYLHSYAGYRWQQQVNSDARMYRRVLKQMEKRGEHMSNKQVSEWEKMIQPLLLRTRTCADARLWKRDYEQWEEDHDGYLKEDWTWEGAMGQGVGLGGQVGPKGEVLDYDDLVDPLSR</sequence>
<dbReference type="EMBL" id="ML996111">
    <property type="protein sequence ID" value="KAF2738090.1"/>
    <property type="molecule type" value="Genomic_DNA"/>
</dbReference>
<protein>
    <submittedName>
        <fullName evidence="1">Uncharacterized protein</fullName>
    </submittedName>
</protein>
<comment type="caution">
    <text evidence="1">The sequence shown here is derived from an EMBL/GenBank/DDBJ whole genome shotgun (WGS) entry which is preliminary data.</text>
</comment>